<feature type="domain" description="GtrA/DPMS transmembrane" evidence="7">
    <location>
        <begin position="12"/>
        <end position="122"/>
    </location>
</feature>
<comment type="caution">
    <text evidence="8">The sequence shown here is derived from an EMBL/GenBank/DDBJ whole genome shotgun (WGS) entry which is preliminary data.</text>
</comment>
<dbReference type="InterPro" id="IPR051401">
    <property type="entry name" value="GtrA_CellWall_Glycosyl"/>
</dbReference>
<accession>A0ABV2T100</accession>
<evidence type="ECO:0000256" key="2">
    <source>
        <dbReference type="ARBA" id="ARBA00009399"/>
    </source>
</evidence>
<evidence type="ECO:0000256" key="5">
    <source>
        <dbReference type="ARBA" id="ARBA00023136"/>
    </source>
</evidence>
<name>A0ABV2T100_9BACT</name>
<keyword evidence="4 6" id="KW-1133">Transmembrane helix</keyword>
<evidence type="ECO:0000256" key="4">
    <source>
        <dbReference type="ARBA" id="ARBA00022989"/>
    </source>
</evidence>
<evidence type="ECO:0000313" key="9">
    <source>
        <dbReference type="Proteomes" id="UP001549749"/>
    </source>
</evidence>
<dbReference type="PANTHER" id="PTHR38459:SF1">
    <property type="entry name" value="PROPHAGE BACTOPRENOL-LINKED GLUCOSE TRANSLOCASE HOMOLOG"/>
    <property type="match status" value="1"/>
</dbReference>
<comment type="subcellular location">
    <subcellularLocation>
        <location evidence="1">Membrane</location>
        <topology evidence="1">Multi-pass membrane protein</topology>
    </subcellularLocation>
</comment>
<evidence type="ECO:0000256" key="3">
    <source>
        <dbReference type="ARBA" id="ARBA00022692"/>
    </source>
</evidence>
<dbReference type="RefSeq" id="WP_354658953.1">
    <property type="nucleotide sequence ID" value="NZ_JBEXAC010000001.1"/>
</dbReference>
<evidence type="ECO:0000313" key="8">
    <source>
        <dbReference type="EMBL" id="MET6996307.1"/>
    </source>
</evidence>
<feature type="transmembrane region" description="Helical" evidence="6">
    <location>
        <begin position="95"/>
        <end position="115"/>
    </location>
</feature>
<proteinExistence type="inferred from homology"/>
<reference evidence="8 9" key="1">
    <citation type="submission" date="2024-06" db="EMBL/GenBank/DDBJ databases">
        <title>Chitinophaga defluvii sp. nov., isolated from municipal sewage.</title>
        <authorList>
            <person name="Zhang L."/>
        </authorList>
    </citation>
    <scope>NUCLEOTIDE SEQUENCE [LARGE SCALE GENOMIC DNA]</scope>
    <source>
        <strain evidence="8 9">H8</strain>
    </source>
</reference>
<feature type="transmembrane region" description="Helical" evidence="6">
    <location>
        <begin position="32"/>
        <end position="51"/>
    </location>
</feature>
<dbReference type="Proteomes" id="UP001549749">
    <property type="component" value="Unassembled WGS sequence"/>
</dbReference>
<dbReference type="EMBL" id="JBEXAC010000001">
    <property type="protein sequence ID" value="MET6996307.1"/>
    <property type="molecule type" value="Genomic_DNA"/>
</dbReference>
<dbReference type="InterPro" id="IPR007267">
    <property type="entry name" value="GtrA_DPMS_TM"/>
</dbReference>
<keyword evidence="3 6" id="KW-0812">Transmembrane</keyword>
<keyword evidence="9" id="KW-1185">Reference proteome</keyword>
<keyword evidence="5 6" id="KW-0472">Membrane</keyword>
<comment type="similarity">
    <text evidence="2">Belongs to the GtrA family.</text>
</comment>
<dbReference type="PANTHER" id="PTHR38459">
    <property type="entry name" value="PROPHAGE BACTOPRENOL-LINKED GLUCOSE TRANSLOCASE HOMOLOG"/>
    <property type="match status" value="1"/>
</dbReference>
<evidence type="ECO:0000256" key="1">
    <source>
        <dbReference type="ARBA" id="ARBA00004141"/>
    </source>
</evidence>
<feature type="transmembrane region" description="Helical" evidence="6">
    <location>
        <begin position="71"/>
        <end position="89"/>
    </location>
</feature>
<organism evidence="8 9">
    <name type="scientific">Chitinophaga defluvii</name>
    <dbReference type="NCBI Taxonomy" id="3163343"/>
    <lineage>
        <taxon>Bacteria</taxon>
        <taxon>Pseudomonadati</taxon>
        <taxon>Bacteroidota</taxon>
        <taxon>Chitinophagia</taxon>
        <taxon>Chitinophagales</taxon>
        <taxon>Chitinophagaceae</taxon>
        <taxon>Chitinophaga</taxon>
    </lineage>
</organism>
<sequence>MFTFIKAQAASLTATASDFLMTILLVEVFGCWYVAASATGTFTGGVCNFIICRRWVFNAENGPVRWQAMKYVLVWIGNLGLNAGGVFLVTHYVGWSYIISKVFISLVVGAGYNYVLQKKFVFK</sequence>
<evidence type="ECO:0000259" key="7">
    <source>
        <dbReference type="Pfam" id="PF04138"/>
    </source>
</evidence>
<protein>
    <submittedName>
        <fullName evidence="8">GtrA family protein</fullName>
    </submittedName>
</protein>
<evidence type="ECO:0000256" key="6">
    <source>
        <dbReference type="SAM" id="Phobius"/>
    </source>
</evidence>
<gene>
    <name evidence="8" type="ORF">ABR189_02965</name>
</gene>
<dbReference type="Pfam" id="PF04138">
    <property type="entry name" value="GtrA_DPMS_TM"/>
    <property type="match status" value="1"/>
</dbReference>